<keyword evidence="7 12" id="KW-0378">Hydrolase</keyword>
<evidence type="ECO:0000313" key="14">
    <source>
        <dbReference type="EMBL" id="WMW81412.1"/>
    </source>
</evidence>
<dbReference type="InterPro" id="IPR002125">
    <property type="entry name" value="CMP_dCMP_dom"/>
</dbReference>
<dbReference type="PROSITE" id="PS00903">
    <property type="entry name" value="CYT_DCMP_DEAMINASES_1"/>
    <property type="match status" value="1"/>
</dbReference>
<comment type="similarity">
    <text evidence="3 12">Belongs to the cytidine and deoxycytidylate deaminase family.</text>
</comment>
<sequence>MNSSENHALIAEATRARSKAYAPYSQFQVGAALLLRDGTCIHGCNVENAAYSLCHCAERTAIGTAIAAGYRLEDFKAIAVVADTEQIISPCGACRQVLFELCGPDLAILLGNLQGEILETTAGALLPLAFHPGHLAQP</sequence>
<dbReference type="Proteomes" id="UP001181355">
    <property type="component" value="Chromosome"/>
</dbReference>
<keyword evidence="15" id="KW-1185">Reference proteome</keyword>
<dbReference type="InterPro" id="IPR016193">
    <property type="entry name" value="Cytidine_deaminase-like"/>
</dbReference>
<feature type="domain" description="CMP/dCMP-type deaminase" evidence="13">
    <location>
        <begin position="4"/>
        <end position="128"/>
    </location>
</feature>
<evidence type="ECO:0000256" key="4">
    <source>
        <dbReference type="ARBA" id="ARBA00012783"/>
    </source>
</evidence>
<dbReference type="GO" id="GO:0004126">
    <property type="term" value="F:cytidine deaminase activity"/>
    <property type="evidence" value="ECO:0007669"/>
    <property type="project" value="UniProtKB-EC"/>
</dbReference>
<dbReference type="PANTHER" id="PTHR11644:SF2">
    <property type="entry name" value="CYTIDINE DEAMINASE"/>
    <property type="match status" value="1"/>
</dbReference>
<dbReference type="Gene3D" id="3.40.140.10">
    <property type="entry name" value="Cytidine Deaminase, domain 2"/>
    <property type="match status" value="1"/>
</dbReference>
<comment type="catalytic activity">
    <reaction evidence="11 12">
        <text>cytidine + H2O + H(+) = uridine + NH4(+)</text>
        <dbReference type="Rhea" id="RHEA:16069"/>
        <dbReference type="ChEBI" id="CHEBI:15377"/>
        <dbReference type="ChEBI" id="CHEBI:15378"/>
        <dbReference type="ChEBI" id="CHEBI:16704"/>
        <dbReference type="ChEBI" id="CHEBI:17562"/>
        <dbReference type="ChEBI" id="CHEBI:28938"/>
        <dbReference type="EC" id="3.5.4.5"/>
    </reaction>
</comment>
<dbReference type="SUPFAM" id="SSF53927">
    <property type="entry name" value="Cytidine deaminase-like"/>
    <property type="match status" value="1"/>
</dbReference>
<evidence type="ECO:0000256" key="2">
    <source>
        <dbReference type="ARBA" id="ARBA00003949"/>
    </source>
</evidence>
<keyword evidence="8 12" id="KW-0862">Zinc</keyword>
<evidence type="ECO:0000256" key="10">
    <source>
        <dbReference type="ARBA" id="ARBA00049252"/>
    </source>
</evidence>
<evidence type="ECO:0000256" key="7">
    <source>
        <dbReference type="ARBA" id="ARBA00022801"/>
    </source>
</evidence>
<dbReference type="InterPro" id="IPR050202">
    <property type="entry name" value="Cyt/Deoxycyt_deaminase"/>
</dbReference>
<comment type="function">
    <text evidence="2 12">This enzyme scavenges exogenous and endogenous cytidine and 2'-deoxycytidine for UMP synthesis.</text>
</comment>
<evidence type="ECO:0000256" key="5">
    <source>
        <dbReference type="ARBA" id="ARBA00018266"/>
    </source>
</evidence>
<dbReference type="RefSeq" id="WP_309482891.1">
    <property type="nucleotide sequence ID" value="NZ_CP133720.1"/>
</dbReference>
<accession>A0ABY9RJK3</accession>
<evidence type="ECO:0000256" key="3">
    <source>
        <dbReference type="ARBA" id="ARBA00006576"/>
    </source>
</evidence>
<reference evidence="14" key="1">
    <citation type="submission" date="2023-09" db="EMBL/GenBank/DDBJ databases">
        <title>Undibacterium sp. 20NA77.5 isolated from freshwater.</title>
        <authorList>
            <person name="Le V."/>
            <person name="Ko S.-R."/>
            <person name="Ahn C.-Y."/>
            <person name="Oh H.-M."/>
        </authorList>
    </citation>
    <scope>NUCLEOTIDE SEQUENCE</scope>
    <source>
        <strain evidence="14">20NA77.5</strain>
    </source>
</reference>
<evidence type="ECO:0000256" key="6">
    <source>
        <dbReference type="ARBA" id="ARBA00022723"/>
    </source>
</evidence>
<dbReference type="NCBIfam" id="NF004064">
    <property type="entry name" value="PRK05578.1"/>
    <property type="match status" value="1"/>
</dbReference>
<evidence type="ECO:0000256" key="1">
    <source>
        <dbReference type="ARBA" id="ARBA00001947"/>
    </source>
</evidence>
<comment type="catalytic activity">
    <reaction evidence="10 12">
        <text>2'-deoxycytidine + H2O + H(+) = 2'-deoxyuridine + NH4(+)</text>
        <dbReference type="Rhea" id="RHEA:13433"/>
        <dbReference type="ChEBI" id="CHEBI:15377"/>
        <dbReference type="ChEBI" id="CHEBI:15378"/>
        <dbReference type="ChEBI" id="CHEBI:15698"/>
        <dbReference type="ChEBI" id="CHEBI:16450"/>
        <dbReference type="ChEBI" id="CHEBI:28938"/>
        <dbReference type="EC" id="3.5.4.5"/>
    </reaction>
</comment>
<evidence type="ECO:0000256" key="8">
    <source>
        <dbReference type="ARBA" id="ARBA00022833"/>
    </source>
</evidence>
<dbReference type="EC" id="3.5.4.5" evidence="4 12"/>
<dbReference type="EMBL" id="CP133720">
    <property type="protein sequence ID" value="WMW81412.1"/>
    <property type="molecule type" value="Genomic_DNA"/>
</dbReference>
<dbReference type="NCBIfam" id="TIGR01354">
    <property type="entry name" value="cyt_deam_tetra"/>
    <property type="match status" value="1"/>
</dbReference>
<dbReference type="PROSITE" id="PS51747">
    <property type="entry name" value="CYT_DCMP_DEAMINASES_2"/>
    <property type="match status" value="1"/>
</dbReference>
<dbReference type="PANTHER" id="PTHR11644">
    <property type="entry name" value="CYTIDINE DEAMINASE"/>
    <property type="match status" value="1"/>
</dbReference>
<proteinExistence type="inferred from homology"/>
<dbReference type="InterPro" id="IPR006262">
    <property type="entry name" value="Cyt_deam_tetra"/>
</dbReference>
<keyword evidence="6 12" id="KW-0479">Metal-binding</keyword>
<evidence type="ECO:0000256" key="9">
    <source>
        <dbReference type="ARBA" id="ARBA00032005"/>
    </source>
</evidence>
<name>A0ABY9RJK3_9BURK</name>
<evidence type="ECO:0000256" key="11">
    <source>
        <dbReference type="ARBA" id="ARBA00049558"/>
    </source>
</evidence>
<comment type="cofactor">
    <cofactor evidence="1 12">
        <name>Zn(2+)</name>
        <dbReference type="ChEBI" id="CHEBI:29105"/>
    </cofactor>
</comment>
<dbReference type="CDD" id="cd01283">
    <property type="entry name" value="cytidine_deaminase"/>
    <property type="match status" value="1"/>
</dbReference>
<organism evidence="14 15">
    <name type="scientific">Undibacterium cyanobacteriorum</name>
    <dbReference type="NCBI Taxonomy" id="3073561"/>
    <lineage>
        <taxon>Bacteria</taxon>
        <taxon>Pseudomonadati</taxon>
        <taxon>Pseudomonadota</taxon>
        <taxon>Betaproteobacteria</taxon>
        <taxon>Burkholderiales</taxon>
        <taxon>Oxalobacteraceae</taxon>
        <taxon>Undibacterium</taxon>
    </lineage>
</organism>
<gene>
    <name evidence="14" type="primary">cdd</name>
    <name evidence="14" type="ORF">RF679_03805</name>
</gene>
<protein>
    <recommendedName>
        <fullName evidence="5 12">Cytidine deaminase</fullName>
        <ecNumber evidence="4 12">3.5.4.5</ecNumber>
    </recommendedName>
    <alternativeName>
        <fullName evidence="9 12">Cytidine aminohydrolase</fullName>
    </alternativeName>
</protein>
<evidence type="ECO:0000313" key="15">
    <source>
        <dbReference type="Proteomes" id="UP001181355"/>
    </source>
</evidence>
<evidence type="ECO:0000259" key="13">
    <source>
        <dbReference type="PROSITE" id="PS51747"/>
    </source>
</evidence>
<dbReference type="Pfam" id="PF00383">
    <property type="entry name" value="dCMP_cyt_deam_1"/>
    <property type="match status" value="1"/>
</dbReference>
<evidence type="ECO:0000256" key="12">
    <source>
        <dbReference type="RuleBase" id="RU364006"/>
    </source>
</evidence>
<dbReference type="InterPro" id="IPR016192">
    <property type="entry name" value="APOBEC/CMP_deaminase_Zn-bd"/>
</dbReference>